<dbReference type="HOGENOM" id="CLU_004969_2_0_1"/>
<name>A0A0C3SEC1_PHLG1</name>
<dbReference type="InterPro" id="IPR027417">
    <property type="entry name" value="P-loop_NTPase"/>
</dbReference>
<feature type="region of interest" description="Disordered" evidence="5">
    <location>
        <begin position="1"/>
        <end position="117"/>
    </location>
</feature>
<dbReference type="PANTHER" id="PTHR45916:SF1">
    <property type="entry name" value="STRUCTURAL MAINTENANCE OF CHROMOSOMES PROTEIN 5"/>
    <property type="match status" value="1"/>
</dbReference>
<gene>
    <name evidence="7" type="ORF">PHLGIDRAFT_101267</name>
</gene>
<feature type="compositionally biased region" description="Polar residues" evidence="5">
    <location>
        <begin position="10"/>
        <end position="20"/>
    </location>
</feature>
<protein>
    <recommendedName>
        <fullName evidence="2">Structural maintenance of chromosomes protein 5</fullName>
    </recommendedName>
</protein>
<dbReference type="EMBL" id="KN840455">
    <property type="protein sequence ID" value="KIP10370.1"/>
    <property type="molecule type" value="Genomic_DNA"/>
</dbReference>
<feature type="coiled-coil region" evidence="4">
    <location>
        <begin position="294"/>
        <end position="367"/>
    </location>
</feature>
<dbReference type="AlphaFoldDB" id="A0A0C3SEC1"/>
<feature type="region of interest" description="Disordered" evidence="5">
    <location>
        <begin position="912"/>
        <end position="943"/>
    </location>
</feature>
<evidence type="ECO:0000259" key="6">
    <source>
        <dbReference type="Pfam" id="PF02463"/>
    </source>
</evidence>
<dbReference type="GO" id="GO:0030915">
    <property type="term" value="C:Smc5-Smc6 complex"/>
    <property type="evidence" value="ECO:0007669"/>
    <property type="project" value="TreeGrafter"/>
</dbReference>
<dbReference type="GO" id="GO:0003697">
    <property type="term" value="F:single-stranded DNA binding"/>
    <property type="evidence" value="ECO:0007669"/>
    <property type="project" value="TreeGrafter"/>
</dbReference>
<reference evidence="7 8" key="1">
    <citation type="journal article" date="2014" name="PLoS Genet.">
        <title>Analysis of the Phlebiopsis gigantea genome, transcriptome and secretome provides insight into its pioneer colonization strategies of wood.</title>
        <authorList>
            <person name="Hori C."/>
            <person name="Ishida T."/>
            <person name="Igarashi K."/>
            <person name="Samejima M."/>
            <person name="Suzuki H."/>
            <person name="Master E."/>
            <person name="Ferreira P."/>
            <person name="Ruiz-Duenas F.J."/>
            <person name="Held B."/>
            <person name="Canessa P."/>
            <person name="Larrondo L.F."/>
            <person name="Schmoll M."/>
            <person name="Druzhinina I.S."/>
            <person name="Kubicek C.P."/>
            <person name="Gaskell J.A."/>
            <person name="Kersten P."/>
            <person name="St John F."/>
            <person name="Glasner J."/>
            <person name="Sabat G."/>
            <person name="Splinter BonDurant S."/>
            <person name="Syed K."/>
            <person name="Yadav J."/>
            <person name="Mgbeahuruike A.C."/>
            <person name="Kovalchuk A."/>
            <person name="Asiegbu F.O."/>
            <person name="Lackner G."/>
            <person name="Hoffmeister D."/>
            <person name="Rencoret J."/>
            <person name="Gutierrez A."/>
            <person name="Sun H."/>
            <person name="Lindquist E."/>
            <person name="Barry K."/>
            <person name="Riley R."/>
            <person name="Grigoriev I.V."/>
            <person name="Henrissat B."/>
            <person name="Kues U."/>
            <person name="Berka R.M."/>
            <person name="Martinez A.T."/>
            <person name="Covert S.F."/>
            <person name="Blanchette R.A."/>
            <person name="Cullen D."/>
        </authorList>
    </citation>
    <scope>NUCLEOTIDE SEQUENCE [LARGE SCALE GENOMIC DNA]</scope>
    <source>
        <strain evidence="7 8">11061_1 CR5-6</strain>
    </source>
</reference>
<dbReference type="GO" id="GO:0005634">
    <property type="term" value="C:nucleus"/>
    <property type="evidence" value="ECO:0007669"/>
    <property type="project" value="TreeGrafter"/>
</dbReference>
<keyword evidence="3 4" id="KW-0175">Coiled coil</keyword>
<dbReference type="Proteomes" id="UP000053257">
    <property type="component" value="Unassembled WGS sequence"/>
</dbReference>
<evidence type="ECO:0000313" key="8">
    <source>
        <dbReference type="Proteomes" id="UP000053257"/>
    </source>
</evidence>
<dbReference type="STRING" id="745531.A0A0C3SEC1"/>
<dbReference type="OrthoDB" id="10254973at2759"/>
<accession>A0A0C3SEC1</accession>
<dbReference type="PANTHER" id="PTHR45916">
    <property type="entry name" value="STRUCTURAL MAINTENANCE OF CHROMOSOMES PROTEIN 5"/>
    <property type="match status" value="1"/>
</dbReference>
<feature type="compositionally biased region" description="Basic and acidic residues" evidence="5">
    <location>
        <begin position="98"/>
        <end position="116"/>
    </location>
</feature>
<feature type="domain" description="RecF/RecN/SMC N-terminal" evidence="6">
    <location>
        <begin position="123"/>
        <end position="1113"/>
    </location>
</feature>
<dbReference type="InterPro" id="IPR003395">
    <property type="entry name" value="RecF/RecN/SMC_N"/>
</dbReference>
<dbReference type="Pfam" id="PF02463">
    <property type="entry name" value="SMC_N"/>
    <property type="match status" value="1"/>
</dbReference>
<evidence type="ECO:0000256" key="3">
    <source>
        <dbReference type="ARBA" id="ARBA00023054"/>
    </source>
</evidence>
<dbReference type="GO" id="GO:0000724">
    <property type="term" value="P:double-strand break repair via homologous recombination"/>
    <property type="evidence" value="ECO:0007669"/>
    <property type="project" value="TreeGrafter"/>
</dbReference>
<dbReference type="SUPFAM" id="SSF52540">
    <property type="entry name" value="P-loop containing nucleoside triphosphate hydrolases"/>
    <property type="match status" value="1"/>
</dbReference>
<evidence type="ECO:0000256" key="4">
    <source>
        <dbReference type="SAM" id="Coils"/>
    </source>
</evidence>
<organism evidence="7 8">
    <name type="scientific">Phlebiopsis gigantea (strain 11061_1 CR5-6)</name>
    <name type="common">White-rot fungus</name>
    <name type="synonym">Peniophora gigantea</name>
    <dbReference type="NCBI Taxonomy" id="745531"/>
    <lineage>
        <taxon>Eukaryota</taxon>
        <taxon>Fungi</taxon>
        <taxon>Dikarya</taxon>
        <taxon>Basidiomycota</taxon>
        <taxon>Agaricomycotina</taxon>
        <taxon>Agaricomycetes</taxon>
        <taxon>Polyporales</taxon>
        <taxon>Phanerochaetaceae</taxon>
        <taxon>Phlebiopsis</taxon>
    </lineage>
</organism>
<sequence length="1176" mass="134066">MARKLASPVSEGSQKENSNVYAREEAATDKKNAKSARRAARIESDEEDEPEFNAAGEGDEEEQEEEDEGQEDDEGSPKGRKRARANTIGDSRPSQPDIKGKGKAKTEPKTLPRDDDGFIPGSIVRVQLRNFVTYDYVEFTPGPYLNMILGPNGTGKSSIACAICLGLNFPPSVLGRASEINSFVKIGTEEGHIEIELKGANGQPNLVIKRTLSARSKANQFYMNGKHASGKEVAGRMQELNVQVSNLCSFLPQDKVAEFARMSPQQLLRETQRAAGNASLTSWHDTLIETGKDFKNMKEHVDADQAQLANMEERNANLERDVKKYEERQKIEREIEFLELLLPFKEYSEAKDKYEGAKARQRKAHEKLKTIQAKNAPIIEFKDKLQAEQDAADNRRTRMKDGMKEKFKQMKRKWEESEQLESSAEDLKNKLDNLKKAEKSRQRRIDNLRKEIIGIQKQIENPPEFEDVDALLAEMNGAKAQGRAIQSQLDEIQARQREFIDDQSKYKREVDVCHNRLKQLDNADVQKLESLTRWHRDTGDVVKWLRQNQDRFRHPILEPPMLSINVRDRRFVHAIEACFGANDMQTFVAQCDEDYRLLNQLVADTPDALGRKARINSWYRDPTHVAPPPLSPEDLVQLGFDGYALDYVTYPEGMKFFLQSTLNLHRTAIALDPRKVDSARAMETLSKDGSISYIVGNVLNQVRRSRYGKRLAQNSTREIGKARNLENATVDQSVKQTLERALNEHMTHVKEYDTKIAECAQEEGQARKEFSALKRTITELQGRKQAADRVRADFEGLSLRIRAKERELRQAESEPSAEDARQGLRQKIMNLTKRRVAIVQEYMILIRAVIAEQTEMTRLALQFLQISANKNKAEQICQKRLEAQQKASEAYTKVNEEYHLAKNDATSKLRVGKEKLDSVDNETRSRFTEMEESGQKDERSADEVHAELETLKHQLDMNTQTNAGVVDQFRKRQAEIAALKETIEDRESKLNKVEMRIKRTRELWEPALRTLVDSIGEKFSAAFDRIGCAGEIKIAEHDDYDKWAIDILVKFRDDEKLQLLTAERQSGGERSLTTILYLMSLTELARAPFSLVDEINQGMDARAERAVHNSLVDVTCKPDSGQYFLITPKLLPDLRYHERMKILCVNNGEWLLPDEGTSGNLMSMIDCFVSQQAGQA</sequence>
<evidence type="ECO:0000313" key="7">
    <source>
        <dbReference type="EMBL" id="KIP10370.1"/>
    </source>
</evidence>
<dbReference type="Gene3D" id="3.40.50.300">
    <property type="entry name" value="P-loop containing nucleotide triphosphate hydrolases"/>
    <property type="match status" value="2"/>
</dbReference>
<keyword evidence="8" id="KW-1185">Reference proteome</keyword>
<feature type="coiled-coil region" evidence="4">
    <location>
        <begin position="417"/>
        <end position="451"/>
    </location>
</feature>
<feature type="compositionally biased region" description="Acidic residues" evidence="5">
    <location>
        <begin position="44"/>
        <end position="74"/>
    </location>
</feature>
<proteinExistence type="inferred from homology"/>
<feature type="compositionally biased region" description="Basic and acidic residues" evidence="5">
    <location>
        <begin position="22"/>
        <end position="32"/>
    </location>
</feature>
<evidence type="ECO:0000256" key="2">
    <source>
        <dbReference type="ARBA" id="ARBA00018687"/>
    </source>
</evidence>
<comment type="similarity">
    <text evidence="1">Belongs to the SMC family. SMC5 subfamily.</text>
</comment>
<feature type="coiled-coil region" evidence="4">
    <location>
        <begin position="976"/>
        <end position="1003"/>
    </location>
</feature>
<evidence type="ECO:0000256" key="5">
    <source>
        <dbReference type="SAM" id="MobiDB-lite"/>
    </source>
</evidence>
<evidence type="ECO:0000256" key="1">
    <source>
        <dbReference type="ARBA" id="ARBA00010171"/>
    </source>
</evidence>